<feature type="compositionally biased region" description="Low complexity" evidence="1">
    <location>
        <begin position="51"/>
        <end position="61"/>
    </location>
</feature>
<reference evidence="2 3" key="1">
    <citation type="submission" date="2017-06" db="EMBL/GenBank/DDBJ databases">
        <title>Yangia sp. YSBP01 complete genome sequence.</title>
        <authorList>
            <person name="Woo J.-H."/>
            <person name="Kim H.-S."/>
        </authorList>
    </citation>
    <scope>NUCLEOTIDE SEQUENCE [LARGE SCALE GENOMIC DNA]</scope>
    <source>
        <strain evidence="2 3">YSBP01</strain>
    </source>
</reference>
<dbReference type="EMBL" id="CP022189">
    <property type="protein sequence ID" value="AWI83064.1"/>
    <property type="molecule type" value="Genomic_DNA"/>
</dbReference>
<sequence length="170" mass="17580">MSEKTPERIALEETAKELGLSIPGNIGDAKLADRVAKAEAKAKKTPPPAAVTPAASGAAPAGERDGLPAGTDPAGAEAQSDAGEAQPMVPDAQAAATGEQAGDDEQAQELTERTEGRELEVIGPRKGRWRGGRKFGQVPTRIPLEELTDAEIEALMGDPALVVLLPDVDE</sequence>
<dbReference type="RefSeq" id="WP_108964951.1">
    <property type="nucleotide sequence ID" value="NZ_CP022189.1"/>
</dbReference>
<evidence type="ECO:0000313" key="3">
    <source>
        <dbReference type="Proteomes" id="UP000244915"/>
    </source>
</evidence>
<dbReference type="KEGG" id="ypac:CEW88_04935"/>
<proteinExistence type="predicted"/>
<evidence type="ECO:0000313" key="2">
    <source>
        <dbReference type="EMBL" id="AWI83064.1"/>
    </source>
</evidence>
<feature type="region of interest" description="Disordered" evidence="1">
    <location>
        <begin position="32"/>
        <end position="135"/>
    </location>
</feature>
<evidence type="ECO:0000256" key="1">
    <source>
        <dbReference type="SAM" id="MobiDB-lite"/>
    </source>
</evidence>
<accession>A0A2U8HBD0</accession>
<feature type="compositionally biased region" description="Basic and acidic residues" evidence="1">
    <location>
        <begin position="110"/>
        <end position="120"/>
    </location>
</feature>
<dbReference type="Proteomes" id="UP000244915">
    <property type="component" value="Chromosome 1"/>
</dbReference>
<evidence type="ECO:0008006" key="4">
    <source>
        <dbReference type="Google" id="ProtNLM"/>
    </source>
</evidence>
<feature type="compositionally biased region" description="Basic and acidic residues" evidence="1">
    <location>
        <begin position="32"/>
        <end position="42"/>
    </location>
</feature>
<dbReference type="AlphaFoldDB" id="A0A2U8HBD0"/>
<gene>
    <name evidence="2" type="ORF">CEW88_04935</name>
</gene>
<organism evidence="2 3">
    <name type="scientific">Alloyangia pacifica</name>
    <dbReference type="NCBI Taxonomy" id="311180"/>
    <lineage>
        <taxon>Bacteria</taxon>
        <taxon>Pseudomonadati</taxon>
        <taxon>Pseudomonadota</taxon>
        <taxon>Alphaproteobacteria</taxon>
        <taxon>Rhodobacterales</taxon>
        <taxon>Roseobacteraceae</taxon>
        <taxon>Alloyangia</taxon>
    </lineage>
</organism>
<name>A0A2U8HBD0_9RHOB</name>
<dbReference type="SUPFAM" id="SSF160059">
    <property type="entry name" value="PriA/YqbF domain"/>
    <property type="match status" value="1"/>
</dbReference>
<protein>
    <recommendedName>
        <fullName evidence="4">Mu-like prophage FluMu N-terminal domain-containing protein</fullName>
    </recommendedName>
</protein>